<evidence type="ECO:0000313" key="3">
    <source>
        <dbReference type="Proteomes" id="UP000002774"/>
    </source>
</evidence>
<dbReference type="OrthoDB" id="799505at2"/>
<feature type="region of interest" description="Disordered" evidence="1">
    <location>
        <begin position="1"/>
        <end position="180"/>
    </location>
</feature>
<evidence type="ECO:0000313" key="2">
    <source>
        <dbReference type="EMBL" id="EHQ26068.1"/>
    </source>
</evidence>
<dbReference type="AlphaFoldDB" id="H1YD11"/>
<feature type="compositionally biased region" description="Polar residues" evidence="1">
    <location>
        <begin position="105"/>
        <end position="123"/>
    </location>
</feature>
<evidence type="ECO:0000256" key="1">
    <source>
        <dbReference type="SAM" id="MobiDB-lite"/>
    </source>
</evidence>
<name>H1YD11_9SPHI</name>
<dbReference type="EMBL" id="CM001403">
    <property type="protein sequence ID" value="EHQ26068.1"/>
    <property type="molecule type" value="Genomic_DNA"/>
</dbReference>
<dbReference type="HOGENOM" id="CLU_1494653_0_0_10"/>
<reference evidence="2" key="1">
    <citation type="submission" date="2011-09" db="EMBL/GenBank/DDBJ databases">
        <title>The permanent draft genome of Mucilaginibacter paludis DSM 18603.</title>
        <authorList>
            <consortium name="US DOE Joint Genome Institute (JGI-PGF)"/>
            <person name="Lucas S."/>
            <person name="Han J."/>
            <person name="Lapidus A."/>
            <person name="Bruce D."/>
            <person name="Goodwin L."/>
            <person name="Pitluck S."/>
            <person name="Peters L."/>
            <person name="Kyrpides N."/>
            <person name="Mavromatis K."/>
            <person name="Ivanova N."/>
            <person name="Mikhailova N."/>
            <person name="Held B."/>
            <person name="Detter J.C."/>
            <person name="Tapia R."/>
            <person name="Han C."/>
            <person name="Land M."/>
            <person name="Hauser L."/>
            <person name="Markowitz V."/>
            <person name="Cheng J.-F."/>
            <person name="Hugenholtz P."/>
            <person name="Woyke T."/>
            <person name="Wu D."/>
            <person name="Tindall B."/>
            <person name="Brambilla E."/>
            <person name="Klenk H.-P."/>
            <person name="Eisen J.A."/>
        </authorList>
    </citation>
    <scope>NUCLEOTIDE SEQUENCE [LARGE SCALE GENOMIC DNA]</scope>
    <source>
        <strain evidence="2">DSM 18603</strain>
    </source>
</reference>
<protein>
    <submittedName>
        <fullName evidence="2">Uncharacterized protein</fullName>
    </submittedName>
</protein>
<proteinExistence type="predicted"/>
<accession>H1YD11</accession>
<sequence>MNLQDEELLNAQDEQQEQNTHTTPTAERIDDDNADEASLKRNYIIGGEMKDANAPGMEGEGMGGEQFGGSSQPPTGDDPANPSRNAGYSNGYFSRTEPLEEDTENNNFKDQSQQGEPNYQQAQPGEDADEEQSAGEQGNTSEPGKADYKEEEQSGPDYGSNSPEVAGPNEVPDQQKVGGA</sequence>
<dbReference type="STRING" id="714943.Mucpa_1921"/>
<dbReference type="RefSeq" id="WP_008506022.1">
    <property type="nucleotide sequence ID" value="NZ_CM001403.1"/>
</dbReference>
<organism evidence="2 3">
    <name type="scientific">Mucilaginibacter paludis DSM 18603</name>
    <dbReference type="NCBI Taxonomy" id="714943"/>
    <lineage>
        <taxon>Bacteria</taxon>
        <taxon>Pseudomonadati</taxon>
        <taxon>Bacteroidota</taxon>
        <taxon>Sphingobacteriia</taxon>
        <taxon>Sphingobacteriales</taxon>
        <taxon>Sphingobacteriaceae</taxon>
        <taxon>Mucilaginibacter</taxon>
    </lineage>
</organism>
<feature type="compositionally biased region" description="Polar residues" evidence="1">
    <location>
        <begin position="82"/>
        <end position="93"/>
    </location>
</feature>
<keyword evidence="3" id="KW-1185">Reference proteome</keyword>
<gene>
    <name evidence="2" type="ORF">Mucpa_1921</name>
</gene>
<dbReference type="Proteomes" id="UP000002774">
    <property type="component" value="Chromosome"/>
</dbReference>
<feature type="compositionally biased region" description="Gly residues" evidence="1">
    <location>
        <begin position="58"/>
        <end position="67"/>
    </location>
</feature>